<dbReference type="Pfam" id="PF00092">
    <property type="entry name" value="VWA"/>
    <property type="match status" value="1"/>
</dbReference>
<dbReference type="CDD" id="cd00033">
    <property type="entry name" value="CCP"/>
    <property type="match status" value="1"/>
</dbReference>
<accession>A0AAD9K8Q5</accession>
<dbReference type="PANTHER" id="PTHR46393:SF7">
    <property type="entry name" value="COMPLEMENT C2"/>
    <property type="match status" value="1"/>
</dbReference>
<evidence type="ECO:0000256" key="6">
    <source>
        <dbReference type="PROSITE-ProRule" id="PRU00302"/>
    </source>
</evidence>
<dbReference type="InterPro" id="IPR036465">
    <property type="entry name" value="vWFA_dom_sf"/>
</dbReference>
<keyword evidence="2 8" id="KW-0732">Signal</keyword>
<keyword evidence="3" id="KW-0677">Repeat</keyword>
<dbReference type="PROSITE" id="PS50234">
    <property type="entry name" value="VWFA"/>
    <property type="match status" value="1"/>
</dbReference>
<dbReference type="Gene3D" id="2.10.50.10">
    <property type="entry name" value="Tumor Necrosis Factor Receptor, subunit A, domain 2"/>
    <property type="match status" value="2"/>
</dbReference>
<feature type="region of interest" description="Disordered" evidence="7">
    <location>
        <begin position="632"/>
        <end position="663"/>
    </location>
</feature>
<dbReference type="InterPro" id="IPR000436">
    <property type="entry name" value="Sushi_SCR_CCP_dom"/>
</dbReference>
<organism evidence="11 12">
    <name type="scientific">Paralvinella palmiformis</name>
    <dbReference type="NCBI Taxonomy" id="53620"/>
    <lineage>
        <taxon>Eukaryota</taxon>
        <taxon>Metazoa</taxon>
        <taxon>Spiralia</taxon>
        <taxon>Lophotrochozoa</taxon>
        <taxon>Annelida</taxon>
        <taxon>Polychaeta</taxon>
        <taxon>Sedentaria</taxon>
        <taxon>Canalipalpata</taxon>
        <taxon>Terebellida</taxon>
        <taxon>Terebelliformia</taxon>
        <taxon>Alvinellidae</taxon>
        <taxon>Paralvinella</taxon>
    </lineage>
</organism>
<name>A0AAD9K8Q5_9ANNE</name>
<gene>
    <name evidence="11" type="ORF">LSH36_35g08128</name>
</gene>
<dbReference type="SMART" id="SM00327">
    <property type="entry name" value="VWA"/>
    <property type="match status" value="1"/>
</dbReference>
<feature type="domain" description="Sushi" evidence="10">
    <location>
        <begin position="296"/>
        <end position="369"/>
    </location>
</feature>
<proteinExistence type="predicted"/>
<evidence type="ECO:0000256" key="3">
    <source>
        <dbReference type="ARBA" id="ARBA00022737"/>
    </source>
</evidence>
<dbReference type="Proteomes" id="UP001208570">
    <property type="component" value="Unassembled WGS sequence"/>
</dbReference>
<evidence type="ECO:0000256" key="4">
    <source>
        <dbReference type="ARBA" id="ARBA00023157"/>
    </source>
</evidence>
<evidence type="ECO:0000313" key="12">
    <source>
        <dbReference type="Proteomes" id="UP001208570"/>
    </source>
</evidence>
<dbReference type="Gene3D" id="3.40.50.410">
    <property type="entry name" value="von Willebrand factor, type A domain"/>
    <property type="match status" value="1"/>
</dbReference>
<comment type="caution">
    <text evidence="6">Lacks conserved residue(s) required for the propagation of feature annotation.</text>
</comment>
<keyword evidence="1 6" id="KW-0768">Sushi</keyword>
<keyword evidence="12" id="KW-1185">Reference proteome</keyword>
<dbReference type="InterPro" id="IPR002035">
    <property type="entry name" value="VWF_A"/>
</dbReference>
<comment type="caution">
    <text evidence="11">The sequence shown here is derived from an EMBL/GenBank/DDBJ whole genome shotgun (WGS) entry which is preliminary data.</text>
</comment>
<evidence type="ECO:0000256" key="5">
    <source>
        <dbReference type="ARBA" id="ARBA00023180"/>
    </source>
</evidence>
<evidence type="ECO:0000256" key="1">
    <source>
        <dbReference type="ARBA" id="ARBA00022659"/>
    </source>
</evidence>
<feature type="disulfide bond" evidence="6">
    <location>
        <begin position="340"/>
        <end position="367"/>
    </location>
</feature>
<evidence type="ECO:0000259" key="10">
    <source>
        <dbReference type="PROSITE" id="PS50923"/>
    </source>
</evidence>
<dbReference type="SMART" id="SM00032">
    <property type="entry name" value="CCP"/>
    <property type="match status" value="2"/>
</dbReference>
<dbReference type="InterPro" id="IPR011641">
    <property type="entry name" value="Tyr-kin_ephrin_A/B_rcpt-like"/>
</dbReference>
<protein>
    <submittedName>
        <fullName evidence="11">Uncharacterized protein</fullName>
    </submittedName>
</protein>
<evidence type="ECO:0000256" key="8">
    <source>
        <dbReference type="SAM" id="SignalP"/>
    </source>
</evidence>
<keyword evidence="4 6" id="KW-1015">Disulfide bond</keyword>
<dbReference type="SUPFAM" id="SSF57535">
    <property type="entry name" value="Complement control module/SCR domain"/>
    <property type="match status" value="2"/>
</dbReference>
<dbReference type="Pfam" id="PF00084">
    <property type="entry name" value="Sushi"/>
    <property type="match status" value="1"/>
</dbReference>
<evidence type="ECO:0000259" key="9">
    <source>
        <dbReference type="PROSITE" id="PS50234"/>
    </source>
</evidence>
<evidence type="ECO:0000313" key="11">
    <source>
        <dbReference type="EMBL" id="KAK2166816.1"/>
    </source>
</evidence>
<reference evidence="11" key="1">
    <citation type="journal article" date="2023" name="Mol. Biol. Evol.">
        <title>Third-Generation Sequencing Reveals the Adaptive Role of the Epigenome in Three Deep-Sea Polychaetes.</title>
        <authorList>
            <person name="Perez M."/>
            <person name="Aroh O."/>
            <person name="Sun Y."/>
            <person name="Lan Y."/>
            <person name="Juniper S.K."/>
            <person name="Young C.R."/>
            <person name="Angers B."/>
            <person name="Qian P.Y."/>
        </authorList>
    </citation>
    <scope>NUCLEOTIDE SEQUENCE</scope>
    <source>
        <strain evidence="11">P08H-3</strain>
    </source>
</reference>
<feature type="domain" description="Sushi" evidence="10">
    <location>
        <begin position="436"/>
        <end position="501"/>
    </location>
</feature>
<feature type="signal peptide" evidence="8">
    <location>
        <begin position="1"/>
        <end position="26"/>
    </location>
</feature>
<dbReference type="PRINTS" id="PR00453">
    <property type="entry name" value="VWFADOMAIN"/>
</dbReference>
<dbReference type="SMART" id="SM01411">
    <property type="entry name" value="Ephrin_rec_like"/>
    <property type="match status" value="2"/>
</dbReference>
<feature type="chain" id="PRO_5041964627" evidence="8">
    <location>
        <begin position="27"/>
        <end position="820"/>
    </location>
</feature>
<feature type="domain" description="VWFA" evidence="9">
    <location>
        <begin position="58"/>
        <end position="251"/>
    </location>
</feature>
<dbReference type="EMBL" id="JAODUP010000035">
    <property type="protein sequence ID" value="KAK2166816.1"/>
    <property type="molecule type" value="Genomic_DNA"/>
</dbReference>
<dbReference type="InterPro" id="IPR035976">
    <property type="entry name" value="Sushi/SCR/CCP_sf"/>
</dbReference>
<dbReference type="SUPFAM" id="SSF53300">
    <property type="entry name" value="vWA-like"/>
    <property type="match status" value="1"/>
</dbReference>
<keyword evidence="5" id="KW-0325">Glycoprotein</keyword>
<evidence type="ECO:0000256" key="2">
    <source>
        <dbReference type="ARBA" id="ARBA00022729"/>
    </source>
</evidence>
<evidence type="ECO:0000256" key="7">
    <source>
        <dbReference type="SAM" id="MobiDB-lite"/>
    </source>
</evidence>
<dbReference type="PANTHER" id="PTHR46393">
    <property type="entry name" value="SUSHI DOMAIN-CONTAINING PROTEIN"/>
    <property type="match status" value="1"/>
</dbReference>
<dbReference type="PROSITE" id="PS50923">
    <property type="entry name" value="SUSHI"/>
    <property type="match status" value="2"/>
</dbReference>
<sequence length="820" mass="91186">MYAMTPLSYLILPLSALLMTASTVTSLPNVPPDSSLLEEGHVLLEEFYSRYNATKQVDLVFVLDRSGSVPLSGWLSMLEFVGKILEHFTVDRDNTRVAVITFSTTASVDVNDLEVGNRTHSETKCTLYARLRDRVETKIPFGYTATNDALRKAYRVLVNSRPNAKKAVLILTDGKSNIGPPPVKSSFDILSLRWNLTWSSDSLGPQVEVYAFGIENAYVPELRSIASSLPNHVFKKRTGYRRKMITVVRPVTRPCPVGYYKDNAKPEKCSQCPDNTTTNNAAAVSLRECHPLEGYQICFALPDIANGRKFQVTGTRKDEVLNTGIACDRVRDGNSCHYECDIGYRLSGPPVMICNNSGLWEGEIPTCDAVDCYDVDSTIGRILGADLFYPNNHTLYGATAEVTCQAGRVPLPDVTSWSCDQHGRWMMPSGFQCAEVFCPPVHLSRFMTVTPIECATELQPHANLCNLSCADGFQLIGEASKVCSFSNRAIWKPEEWPLCKVDISRTGRSMAITWDDPEFIGLDGELLSHICTPPTGSVFTGEGNRVSCYHESYPEAKCVFNVTVKQTGWGRNVLIVQSMHIRYSGDCQENTDTIKEAFQATMKHILTTEFGPCAEEHLCSVQDVAVRCGPTRRRRHASGEPFSRESKQPASSRYGMDDESIRKRQKRSEEGIVVEFALWVECNETQEASLEEQQRMLSTLEGATYSISDMVEARNFSLEINGERHVAELVEMVNDIPEFRLNCSDNEAPLIFLDNVDDMSARCNTCKPGSYSSTGYEPCTLCDKGQYQSDPGQTYCSRCPNNTSTESSGTSDVMMCQGLQ</sequence>
<dbReference type="Pfam" id="PF07699">
    <property type="entry name" value="Ephrin_rec_like"/>
    <property type="match status" value="2"/>
</dbReference>
<dbReference type="Gene3D" id="2.10.70.10">
    <property type="entry name" value="Complement Module, domain 1"/>
    <property type="match status" value="1"/>
</dbReference>
<dbReference type="CDD" id="cd01450">
    <property type="entry name" value="vWFA_subfamily_ECM"/>
    <property type="match status" value="1"/>
</dbReference>
<dbReference type="AlphaFoldDB" id="A0AAD9K8Q5"/>